<proteinExistence type="predicted"/>
<protein>
    <submittedName>
        <fullName evidence="1">Uncharacterized protein</fullName>
    </submittedName>
</protein>
<dbReference type="EMBL" id="NCKW01000283">
    <property type="protein sequence ID" value="POM80790.1"/>
    <property type="molecule type" value="Genomic_DNA"/>
</dbReference>
<comment type="caution">
    <text evidence="1">The sequence shown here is derived from an EMBL/GenBank/DDBJ whole genome shotgun (WGS) entry which is preliminary data.</text>
</comment>
<organism evidence="1 2">
    <name type="scientific">Phytophthora palmivora</name>
    <dbReference type="NCBI Taxonomy" id="4796"/>
    <lineage>
        <taxon>Eukaryota</taxon>
        <taxon>Sar</taxon>
        <taxon>Stramenopiles</taxon>
        <taxon>Oomycota</taxon>
        <taxon>Peronosporomycetes</taxon>
        <taxon>Peronosporales</taxon>
        <taxon>Peronosporaceae</taxon>
        <taxon>Phytophthora</taxon>
    </lineage>
</organism>
<reference evidence="1 2" key="1">
    <citation type="journal article" date="2017" name="Genome Biol. Evol.">
        <title>Phytophthora megakarya and P. palmivora, closely related causal agents of cacao black pod rot, underwent increases in genome sizes and gene numbers by different mechanisms.</title>
        <authorList>
            <person name="Ali S.S."/>
            <person name="Shao J."/>
            <person name="Lary D.J."/>
            <person name="Kronmiller B."/>
            <person name="Shen D."/>
            <person name="Strem M.D."/>
            <person name="Amoako-Attah I."/>
            <person name="Akrofi A.Y."/>
            <person name="Begoude B.A."/>
            <person name="Ten Hoopen G.M."/>
            <person name="Coulibaly K."/>
            <person name="Kebe B.I."/>
            <person name="Melnick R.L."/>
            <person name="Guiltinan M.J."/>
            <person name="Tyler B.M."/>
            <person name="Meinhardt L.W."/>
            <person name="Bailey B.A."/>
        </authorList>
    </citation>
    <scope>NUCLEOTIDE SEQUENCE [LARGE SCALE GENOMIC DNA]</scope>
    <source>
        <strain evidence="2">sbr112.9</strain>
    </source>
</reference>
<keyword evidence="2" id="KW-1185">Reference proteome</keyword>
<gene>
    <name evidence="1" type="ORF">PHPALM_1327</name>
</gene>
<name>A0A2P4YSL5_9STRA</name>
<dbReference type="Proteomes" id="UP000237271">
    <property type="component" value="Unassembled WGS sequence"/>
</dbReference>
<sequence>MARPFPDCNTIENVWSVMATKMYAHSRQYSMTAQLDDTIQEPWDSIGIAYLLKLVESMPRHCLAKKKTGILTKSLYGFA</sequence>
<evidence type="ECO:0000313" key="2">
    <source>
        <dbReference type="Proteomes" id="UP000237271"/>
    </source>
</evidence>
<dbReference type="OrthoDB" id="103564at2759"/>
<dbReference type="InterPro" id="IPR036397">
    <property type="entry name" value="RNaseH_sf"/>
</dbReference>
<dbReference type="Gene3D" id="3.30.420.10">
    <property type="entry name" value="Ribonuclease H-like superfamily/Ribonuclease H"/>
    <property type="match status" value="1"/>
</dbReference>
<evidence type="ECO:0000313" key="1">
    <source>
        <dbReference type="EMBL" id="POM80790.1"/>
    </source>
</evidence>
<dbReference type="GO" id="GO:0003676">
    <property type="term" value="F:nucleic acid binding"/>
    <property type="evidence" value="ECO:0007669"/>
    <property type="project" value="InterPro"/>
</dbReference>
<dbReference type="AlphaFoldDB" id="A0A2P4YSL5"/>
<accession>A0A2P4YSL5</accession>